<reference evidence="1 2" key="1">
    <citation type="submission" date="2020-08" db="EMBL/GenBank/DDBJ databases">
        <title>Genomic Encyclopedia of Type Strains, Phase IV (KMG-IV): sequencing the most valuable type-strain genomes for metagenomic binning, comparative biology and taxonomic classification.</title>
        <authorList>
            <person name="Goeker M."/>
        </authorList>
    </citation>
    <scope>NUCLEOTIDE SEQUENCE [LARGE SCALE GENOMIC DNA]</scope>
    <source>
        <strain evidence="1 2">DSM 5895</strain>
    </source>
</reference>
<dbReference type="InterPro" id="IPR052896">
    <property type="entry name" value="GGT-like_enzyme"/>
</dbReference>
<evidence type="ECO:0000313" key="2">
    <source>
        <dbReference type="Proteomes" id="UP000533469"/>
    </source>
</evidence>
<keyword evidence="1" id="KW-0012">Acyltransferase</keyword>
<organism evidence="1 2">
    <name type="scientific">Ancylobacter tetraedralis</name>
    <dbReference type="NCBI Taxonomy" id="217068"/>
    <lineage>
        <taxon>Bacteria</taxon>
        <taxon>Pseudomonadati</taxon>
        <taxon>Pseudomonadota</taxon>
        <taxon>Alphaproteobacteria</taxon>
        <taxon>Hyphomicrobiales</taxon>
        <taxon>Xanthobacteraceae</taxon>
        <taxon>Ancylobacter</taxon>
    </lineage>
</organism>
<dbReference type="InterPro" id="IPR043138">
    <property type="entry name" value="GGT_lsub"/>
</dbReference>
<dbReference type="PRINTS" id="PR01210">
    <property type="entry name" value="GGTRANSPTASE"/>
</dbReference>
<dbReference type="EC" id="3.4.19.13" evidence="1"/>
<dbReference type="InterPro" id="IPR043137">
    <property type="entry name" value="GGT_ssub_C"/>
</dbReference>
<dbReference type="GO" id="GO:0036374">
    <property type="term" value="F:glutathione hydrolase activity"/>
    <property type="evidence" value="ECO:0007669"/>
    <property type="project" value="UniProtKB-EC"/>
</dbReference>
<accession>A0A839ZE07</accession>
<dbReference type="Proteomes" id="UP000533469">
    <property type="component" value="Unassembled WGS sequence"/>
</dbReference>
<protein>
    <submittedName>
        <fullName evidence="1">Gamma-glutamyltranspeptidase/glutathione hydrolase</fullName>
        <ecNumber evidence="1">2.3.2.2</ecNumber>
        <ecNumber evidence="1">3.4.19.13</ecNumber>
    </submittedName>
</protein>
<dbReference type="PANTHER" id="PTHR43881">
    <property type="entry name" value="GAMMA-GLUTAMYLTRANSPEPTIDASE (AFU_ORTHOLOGUE AFUA_4G13580)"/>
    <property type="match status" value="1"/>
</dbReference>
<dbReference type="SUPFAM" id="SSF56235">
    <property type="entry name" value="N-terminal nucleophile aminohydrolases (Ntn hydrolases)"/>
    <property type="match status" value="1"/>
</dbReference>
<keyword evidence="1" id="KW-0808">Transferase</keyword>
<dbReference type="GO" id="GO:0103068">
    <property type="term" value="F:leukotriene C4 gamma-glutamyl transferase activity"/>
    <property type="evidence" value="ECO:0007669"/>
    <property type="project" value="UniProtKB-EC"/>
</dbReference>
<gene>
    <name evidence="1" type="ORF">FHS55_003666</name>
</gene>
<comment type="caution">
    <text evidence="1">The sequence shown here is derived from an EMBL/GenBank/DDBJ whole genome shotgun (WGS) entry which is preliminary data.</text>
</comment>
<proteinExistence type="predicted"/>
<sequence length="534" mass="56126">MISTRRPEFFGPARPTLFARDAAIATSHPLATAAGLEILQAGGTAMDAALAAVAAQCVVEPAMTGIGGDCFVLYAPAGKPTVAMNGSGRAPMAASVAALKAAGLTTEIPRTSAHAVTVPGAISAWMKLHADYGRLPLDQLFARAIAYAETGYPVTQRVAFDWADEAALLAQDPNASAAFLKDGAPYAAGDRHAQPLLGQRLREIAAHGASAFYEGKVAESLVAYLQSLGGLHTLDDFAAMKDAAFYTTPISTEFRGYTVEECPPNGQGLFALLLMNILAEFDLGPEVSLADRIHLHAEATKIAYHNRDALLADPAAMTVPVAELLSKDTAKRLAAQIDIARARPPALWDEPEHKDTVYVCAVDHDGNMVSFINSIFHAYGSTRIDPQTGVLLHSRGASFRLIEGHPNAIAPGKRPLHTIIPGLLRRNGEAVGVFGVMGGHYQSAGQAALLSGLFDRGLDLQSAIDAPRSFGFDGTLEVEPTVPEEVRADLAARGHTVKLAVEGIGGGQIIVRDPATGFLMAGSDPRKDGCALGF</sequence>
<evidence type="ECO:0000313" key="1">
    <source>
        <dbReference type="EMBL" id="MBB3773041.1"/>
    </source>
</evidence>
<dbReference type="EC" id="2.3.2.2" evidence="1"/>
<dbReference type="Gene3D" id="3.60.20.40">
    <property type="match status" value="1"/>
</dbReference>
<keyword evidence="1" id="KW-0378">Hydrolase</keyword>
<dbReference type="RefSeq" id="WP_183191183.1">
    <property type="nucleotide sequence ID" value="NZ_JACICD010000007.1"/>
</dbReference>
<dbReference type="InterPro" id="IPR029055">
    <property type="entry name" value="Ntn_hydrolases_N"/>
</dbReference>
<dbReference type="EMBL" id="JACICD010000007">
    <property type="protein sequence ID" value="MBB3773041.1"/>
    <property type="molecule type" value="Genomic_DNA"/>
</dbReference>
<dbReference type="Pfam" id="PF01019">
    <property type="entry name" value="G_glu_transpept"/>
    <property type="match status" value="1"/>
</dbReference>
<keyword evidence="2" id="KW-1185">Reference proteome</keyword>
<name>A0A839ZE07_9HYPH</name>
<dbReference type="AlphaFoldDB" id="A0A839ZE07"/>
<dbReference type="Gene3D" id="1.10.246.130">
    <property type="match status" value="1"/>
</dbReference>
<dbReference type="PANTHER" id="PTHR43881:SF1">
    <property type="entry name" value="GAMMA-GLUTAMYLTRANSPEPTIDASE (AFU_ORTHOLOGUE AFUA_4G13580)"/>
    <property type="match status" value="1"/>
</dbReference>